<dbReference type="Gene3D" id="3.40.50.10320">
    <property type="entry name" value="LmbE-like"/>
    <property type="match status" value="1"/>
</dbReference>
<gene>
    <name evidence="3" type="ORF">ACFO3J_26325</name>
</gene>
<evidence type="ECO:0000313" key="3">
    <source>
        <dbReference type="EMBL" id="MFC4034959.1"/>
    </source>
</evidence>
<reference evidence="4" key="1">
    <citation type="journal article" date="2019" name="Int. J. Syst. Evol. Microbiol.">
        <title>The Global Catalogue of Microorganisms (GCM) 10K type strain sequencing project: providing services to taxonomists for standard genome sequencing and annotation.</title>
        <authorList>
            <consortium name="The Broad Institute Genomics Platform"/>
            <consortium name="The Broad Institute Genome Sequencing Center for Infectious Disease"/>
            <person name="Wu L."/>
            <person name="Ma J."/>
        </authorList>
    </citation>
    <scope>NUCLEOTIDE SEQUENCE [LARGE SCALE GENOMIC DNA]</scope>
    <source>
        <strain evidence="4">CGMCC 4.7237</strain>
    </source>
</reference>
<protein>
    <submittedName>
        <fullName evidence="3">PIG-L deacetylase family protein</fullName>
        <ecNumber evidence="3">3.5.1.-</ecNumber>
    </submittedName>
</protein>
<keyword evidence="1" id="KW-0862">Zinc</keyword>
<dbReference type="PANTHER" id="PTHR12993:SF29">
    <property type="entry name" value="BLR3841 PROTEIN"/>
    <property type="match status" value="1"/>
</dbReference>
<feature type="region of interest" description="Disordered" evidence="2">
    <location>
        <begin position="1"/>
        <end position="28"/>
    </location>
</feature>
<keyword evidence="4" id="KW-1185">Reference proteome</keyword>
<dbReference type="RefSeq" id="WP_386434071.1">
    <property type="nucleotide sequence ID" value="NZ_JBHSBB010000019.1"/>
</dbReference>
<dbReference type="EC" id="3.5.1.-" evidence="3"/>
<dbReference type="Proteomes" id="UP001595765">
    <property type="component" value="Unassembled WGS sequence"/>
</dbReference>
<dbReference type="InterPro" id="IPR024078">
    <property type="entry name" value="LmbE-like_dom_sf"/>
</dbReference>
<accession>A0ABV8HVN9</accession>
<evidence type="ECO:0000256" key="2">
    <source>
        <dbReference type="SAM" id="MobiDB-lite"/>
    </source>
</evidence>
<dbReference type="SUPFAM" id="SSF102588">
    <property type="entry name" value="LmbE-like"/>
    <property type="match status" value="1"/>
</dbReference>
<dbReference type="PANTHER" id="PTHR12993">
    <property type="entry name" value="N-ACETYLGLUCOSAMINYL-PHOSPHATIDYLINOSITOL DE-N-ACETYLASE-RELATED"/>
    <property type="match status" value="1"/>
</dbReference>
<dbReference type="EMBL" id="JBHSBB010000019">
    <property type="protein sequence ID" value="MFC4034959.1"/>
    <property type="molecule type" value="Genomic_DNA"/>
</dbReference>
<name>A0ABV8HVN9_9ACTN</name>
<evidence type="ECO:0000313" key="4">
    <source>
        <dbReference type="Proteomes" id="UP001595765"/>
    </source>
</evidence>
<organism evidence="3 4">
    <name type="scientific">Streptomyces polygonati</name>
    <dbReference type="NCBI Taxonomy" id="1617087"/>
    <lineage>
        <taxon>Bacteria</taxon>
        <taxon>Bacillati</taxon>
        <taxon>Actinomycetota</taxon>
        <taxon>Actinomycetes</taxon>
        <taxon>Kitasatosporales</taxon>
        <taxon>Streptomycetaceae</taxon>
        <taxon>Streptomyces</taxon>
    </lineage>
</organism>
<comment type="caution">
    <text evidence="3">The sequence shown here is derived from an EMBL/GenBank/DDBJ whole genome shotgun (WGS) entry which is preliminary data.</text>
</comment>
<keyword evidence="3" id="KW-0378">Hydrolase</keyword>
<proteinExistence type="predicted"/>
<dbReference type="InterPro" id="IPR003737">
    <property type="entry name" value="GlcNAc_PI_deacetylase-related"/>
</dbReference>
<sequence length="263" mass="27856">MTARPGHGPGADRAPRVPADAIQAPGTDESRWRAWDGWDRLPELRLPTDGRVVVVAAHPDDEVLGAGGMMTLLAGSGVDLTVVSVTDGERSHPGSAVVTARQLAGIRAGELRASLSELGAGTAEVVRLAVPDTEVARHEEMVAAALAPVLRGARMCLAPWTGDVHSDHEAAGRAALTASGAASVRCLLYPVWMWHWAEPDDPRVPWSSALAVRLPREVVRRKSAAVDRFTSQIRPLGPAPQDAAVLPPGEIAHHLRDVEVVFG</sequence>
<dbReference type="GO" id="GO:0016787">
    <property type="term" value="F:hydrolase activity"/>
    <property type="evidence" value="ECO:0007669"/>
    <property type="project" value="UniProtKB-KW"/>
</dbReference>
<evidence type="ECO:0000256" key="1">
    <source>
        <dbReference type="ARBA" id="ARBA00022833"/>
    </source>
</evidence>
<dbReference type="Pfam" id="PF02585">
    <property type="entry name" value="PIG-L"/>
    <property type="match status" value="1"/>
</dbReference>